<feature type="transmembrane region" description="Helical" evidence="1">
    <location>
        <begin position="218"/>
        <end position="240"/>
    </location>
</feature>
<reference evidence="3" key="1">
    <citation type="journal article" date="2015" name="Genome Announc.">
        <title>Complete Genome Sequence of Herbaspirillum hiltneri N3 (DSM 17495), Isolated from Surface-Sterilized Wheat Roots.</title>
        <authorList>
            <person name="Guizelini D."/>
            <person name="Saizaki P.M."/>
            <person name="Coimbra N.A."/>
            <person name="Weiss V.A."/>
            <person name="Faoro H."/>
            <person name="Sfeir M.Z."/>
            <person name="Baura V.A."/>
            <person name="Monteiro R.A."/>
            <person name="Chubatsu L.S."/>
            <person name="Souza E.M."/>
            <person name="Cruz L.M."/>
            <person name="Pedrosa F.O."/>
            <person name="Raittz R.T."/>
            <person name="Marchaukoski J.N."/>
            <person name="Steffens M.B."/>
        </authorList>
    </citation>
    <scope>NUCLEOTIDE SEQUENCE [LARGE SCALE GENOMIC DNA]</scope>
    <source>
        <strain evidence="3">N3</strain>
    </source>
</reference>
<keyword evidence="3" id="KW-1185">Reference proteome</keyword>
<accession>A0ABM5V2H1</accession>
<dbReference type="Pfam" id="PF05987">
    <property type="entry name" value="DUF898"/>
    <property type="match status" value="1"/>
</dbReference>
<name>A0ABM5V2H1_9BURK</name>
<protein>
    <submittedName>
        <fullName evidence="2">Membrane protein</fullName>
    </submittedName>
</protein>
<feature type="transmembrane region" description="Helical" evidence="1">
    <location>
        <begin position="298"/>
        <end position="320"/>
    </location>
</feature>
<sequence length="368" mass="41317">MSDTFDPPGQPEPTPPVSFASLLPAHTGPSVEAFSFSGRGSEYFRIWIVNLLLSVVTFGIYSAWAKVRRLRYFYDNTTVAGTSFEYHGNPIAILKGRIVAVVLLFGYQFAFNYNPLLGMIALLVFALAVPWLIWRSLQFKLYNSSYRGIRFGFRGNAGGAYKVYLLLPLLTLLTLYLLTPFTHQRIKRFQHNESRFGASHFSFDGSVGSFYKTYLVGFGIYLAGFIAIVVALGGTALIAAGRQFGAHSVFSFMLLFFALYAWTFLMYPLFLTLLQNLIWNHTRLGEHHFRSAMRWPRMMFIAFTNIIGIVVTLGLFTPFAQIRALRYKIESMSLHAAGNLDEFIADHAAQGSAAGEGMSDLLDFDLSL</sequence>
<keyword evidence="1" id="KW-1133">Transmembrane helix</keyword>
<dbReference type="RefSeq" id="WP_053198613.1">
    <property type="nucleotide sequence ID" value="NZ_CP011409.1"/>
</dbReference>
<feature type="transmembrane region" description="Helical" evidence="1">
    <location>
        <begin position="116"/>
        <end position="137"/>
    </location>
</feature>
<keyword evidence="1" id="KW-0472">Membrane</keyword>
<dbReference type="InterPro" id="IPR010295">
    <property type="entry name" value="DUF898"/>
</dbReference>
<feature type="transmembrane region" description="Helical" evidence="1">
    <location>
        <begin position="44"/>
        <end position="64"/>
    </location>
</feature>
<dbReference type="Proteomes" id="UP000063429">
    <property type="component" value="Chromosome"/>
</dbReference>
<gene>
    <name evidence="2" type="ORF">F506_14740</name>
</gene>
<dbReference type="EMBL" id="CP011409">
    <property type="protein sequence ID" value="AKZ63756.1"/>
    <property type="molecule type" value="Genomic_DNA"/>
</dbReference>
<evidence type="ECO:0000313" key="2">
    <source>
        <dbReference type="EMBL" id="AKZ63756.1"/>
    </source>
</evidence>
<feature type="transmembrane region" description="Helical" evidence="1">
    <location>
        <begin position="252"/>
        <end position="278"/>
    </location>
</feature>
<organism evidence="2 3">
    <name type="scientific">Herbaspirillum hiltneri N3</name>
    <dbReference type="NCBI Taxonomy" id="1262470"/>
    <lineage>
        <taxon>Bacteria</taxon>
        <taxon>Pseudomonadati</taxon>
        <taxon>Pseudomonadota</taxon>
        <taxon>Betaproteobacteria</taxon>
        <taxon>Burkholderiales</taxon>
        <taxon>Oxalobacteraceae</taxon>
        <taxon>Herbaspirillum</taxon>
    </lineage>
</organism>
<feature type="transmembrane region" description="Helical" evidence="1">
    <location>
        <begin position="158"/>
        <end position="178"/>
    </location>
</feature>
<proteinExistence type="predicted"/>
<keyword evidence="1" id="KW-0812">Transmembrane</keyword>
<evidence type="ECO:0000313" key="3">
    <source>
        <dbReference type="Proteomes" id="UP000063429"/>
    </source>
</evidence>
<evidence type="ECO:0000256" key="1">
    <source>
        <dbReference type="SAM" id="Phobius"/>
    </source>
</evidence>